<keyword evidence="1" id="KW-0472">Membrane</keyword>
<sequence>MPVNKKQSGFSLVELVITIVVLGIIMAGSATYISNSTVAYTNIAQREQLTSLGRVTIEKVTRELRSALPNSIRVQNNCIEFFPVKAGSVYLSLPVASAASSFSAVSFSIPASASIEHVIVYPFNTTALYAQTNPGPIAAYTGTAGSPTATVSLNSNYQFAFHAPHRRFYLAEDPVSYCVVGTDLNRYENYGVNNSQSSPPTGGAQLVAESIQTNDGGTVLPFTYLPGSLQRNAIVTLDFRFLIDNEWIRLSHEVQVRNVL</sequence>
<dbReference type="EMBL" id="UOFR01000013">
    <property type="protein sequence ID" value="VAW91663.1"/>
    <property type="molecule type" value="Genomic_DNA"/>
</dbReference>
<evidence type="ECO:0000256" key="1">
    <source>
        <dbReference type="SAM" id="Phobius"/>
    </source>
</evidence>
<gene>
    <name evidence="2" type="ORF">MNBD_GAMMA21-2764</name>
</gene>
<organism evidence="2">
    <name type="scientific">hydrothermal vent metagenome</name>
    <dbReference type="NCBI Taxonomy" id="652676"/>
    <lineage>
        <taxon>unclassified sequences</taxon>
        <taxon>metagenomes</taxon>
        <taxon>ecological metagenomes</taxon>
    </lineage>
</organism>
<keyword evidence="1" id="KW-1133">Transmembrane helix</keyword>
<reference evidence="2" key="1">
    <citation type="submission" date="2018-06" db="EMBL/GenBank/DDBJ databases">
        <authorList>
            <person name="Zhirakovskaya E."/>
        </authorList>
    </citation>
    <scope>NUCLEOTIDE SEQUENCE</scope>
</reference>
<protein>
    <recommendedName>
        <fullName evidence="3">MSHA biogenesis protein MshO</fullName>
    </recommendedName>
</protein>
<name>A0A3B0ZUB5_9ZZZZ</name>
<feature type="transmembrane region" description="Helical" evidence="1">
    <location>
        <begin position="12"/>
        <end position="33"/>
    </location>
</feature>
<accession>A0A3B0ZUB5</accession>
<proteinExistence type="predicted"/>
<keyword evidence="1" id="KW-0812">Transmembrane</keyword>
<dbReference type="InterPro" id="IPR012902">
    <property type="entry name" value="N_methyl_site"/>
</dbReference>
<dbReference type="AlphaFoldDB" id="A0A3B0ZUB5"/>
<evidence type="ECO:0000313" key="2">
    <source>
        <dbReference type="EMBL" id="VAW91663.1"/>
    </source>
</evidence>
<evidence type="ECO:0008006" key="3">
    <source>
        <dbReference type="Google" id="ProtNLM"/>
    </source>
</evidence>
<dbReference type="NCBIfam" id="TIGR02532">
    <property type="entry name" value="IV_pilin_GFxxxE"/>
    <property type="match status" value="1"/>
</dbReference>
<dbReference type="Pfam" id="PF07963">
    <property type="entry name" value="N_methyl"/>
    <property type="match status" value="1"/>
</dbReference>